<reference evidence="1" key="2">
    <citation type="submission" date="2009-09" db="EMBL/GenBank/DDBJ databases">
        <title>Complete sequence of chromosome of Candidatus Accumulibacter phosphatis clade IIA str. UW-1.</title>
        <authorList>
            <consortium name="US DOE Joint Genome Institute"/>
            <person name="Martin H.G."/>
            <person name="Ivanova N."/>
            <person name="Kunin V."/>
            <person name="Warnecke F."/>
            <person name="Barry K."/>
            <person name="He S."/>
            <person name="Salamov A."/>
            <person name="Szeto E."/>
            <person name="Dalin E."/>
            <person name="Pangilinan J.L."/>
            <person name="Lapidus A."/>
            <person name="Lowry S."/>
            <person name="Kyrpides N.C."/>
            <person name="McMahon K.D."/>
            <person name="Hugenholtz P."/>
        </authorList>
    </citation>
    <scope>NUCLEOTIDE SEQUENCE [LARGE SCALE GENOMIC DNA]</scope>
    <source>
        <strain evidence="1">UW-1</strain>
    </source>
</reference>
<proteinExistence type="predicted"/>
<dbReference type="OrthoDB" id="9796294at2"/>
<accession>C7RSV7</accession>
<name>C7RSV7_ACCRE</name>
<dbReference type="KEGG" id="app:CAP2UW1_2727"/>
<organism evidence="1">
    <name type="scientific">Accumulibacter regalis</name>
    <dbReference type="NCBI Taxonomy" id="522306"/>
    <lineage>
        <taxon>Bacteria</taxon>
        <taxon>Pseudomonadati</taxon>
        <taxon>Pseudomonadota</taxon>
        <taxon>Betaproteobacteria</taxon>
        <taxon>Candidatus Accumulibacter</taxon>
    </lineage>
</organism>
<dbReference type="GO" id="GO:0009055">
    <property type="term" value="F:electron transfer activity"/>
    <property type="evidence" value="ECO:0007669"/>
    <property type="project" value="InterPro"/>
</dbReference>
<evidence type="ECO:0000313" key="1">
    <source>
        <dbReference type="EMBL" id="ACV36009.1"/>
    </source>
</evidence>
<dbReference type="HOGENOM" id="CLU_159396_1_0_4"/>
<gene>
    <name evidence="1" type="ordered locus">CAP2UW1_2727</name>
</gene>
<evidence type="ECO:0008006" key="2">
    <source>
        <dbReference type="Google" id="ProtNLM"/>
    </source>
</evidence>
<dbReference type="InterPro" id="IPR036909">
    <property type="entry name" value="Cyt_c-like_dom_sf"/>
</dbReference>
<dbReference type="SUPFAM" id="SSF46626">
    <property type="entry name" value="Cytochrome c"/>
    <property type="match status" value="1"/>
</dbReference>
<dbReference type="STRING" id="522306.CAP2UW1_2727"/>
<protein>
    <recommendedName>
        <fullName evidence="2">Cytochrome c</fullName>
    </recommendedName>
</protein>
<sequence length="113" mass="12974" precursor="true">MLTGIERQRLGENNMVRGVSATVLLALWAGLATAETPPLPAPGRGELLYSTHCIACHNEQMHWRDKKLVTNWHSLRSEVRRWQETMALGWGREEVDEVARYLKAVYYRDLAPE</sequence>
<dbReference type="AlphaFoldDB" id="C7RSV7"/>
<dbReference type="EMBL" id="CP001715">
    <property type="protein sequence ID" value="ACV36009.1"/>
    <property type="molecule type" value="Genomic_DNA"/>
</dbReference>
<dbReference type="eggNOG" id="COG2010">
    <property type="taxonomic scope" value="Bacteria"/>
</dbReference>
<dbReference type="GO" id="GO:0020037">
    <property type="term" value="F:heme binding"/>
    <property type="evidence" value="ECO:0007669"/>
    <property type="project" value="InterPro"/>
</dbReference>
<reference evidence="1" key="1">
    <citation type="submission" date="2009-08" db="EMBL/GenBank/DDBJ databases">
        <authorList>
            <consortium name="US DOE Joint Genome Institute"/>
            <person name="Lucas S."/>
            <person name="Copeland A."/>
            <person name="Lapidus A."/>
            <person name="Glavina del Rio T."/>
            <person name="Dalin E."/>
            <person name="Tice H."/>
            <person name="Bruce D."/>
            <person name="Barry K."/>
            <person name="Pitluck S."/>
            <person name="Lowry S."/>
            <person name="Larimer F."/>
            <person name="Land M."/>
            <person name="Hauser L."/>
            <person name="Kyrpides N."/>
            <person name="Ivanova N."/>
            <person name="McMahon K.D."/>
            <person name="Hugenholtz P."/>
        </authorList>
    </citation>
    <scope>NUCLEOTIDE SEQUENCE</scope>
    <source>
        <strain evidence="1">UW-1</strain>
    </source>
</reference>